<keyword evidence="4" id="KW-1185">Reference proteome</keyword>
<sequence>MTENRLLMTCGVVSAFYLGLLIPIQVLDDQPAFYLTSPPQRCPAPWIYYPLYASLLLAIFVVAPYVVWRLTRSNADDLGIRRDLLVTAGCAAVLYTLFLIFTLWPPPAIYRYFGPLEFVLFVQLIGHYTSVAQPAVCSWMKQRRLSRDPRRRGVIIARKKQKGKRQEGGKGASRTRDDSGLALNTFSARSSMLTLESAHGKSSREEFYMALAHEPTFEKLEAAAAANFAAETTFFLRALHQLETLYRERKQGVMSEGEDLCQVVCENFIWVDAPFEVNVSQRTRDLVMRRMKAGDRSPDVFSEAKLEVEELVFTNVYPQLAL</sequence>
<dbReference type="InterPro" id="IPR036305">
    <property type="entry name" value="RGS_sf"/>
</dbReference>
<dbReference type="Proteomes" id="UP000267251">
    <property type="component" value="Unassembled WGS sequence"/>
</dbReference>
<keyword evidence="2" id="KW-0472">Membrane</keyword>
<evidence type="ECO:0008006" key="5">
    <source>
        <dbReference type="Google" id="ProtNLM"/>
    </source>
</evidence>
<dbReference type="EMBL" id="KZ988114">
    <property type="protein sequence ID" value="RKP13081.1"/>
    <property type="molecule type" value="Genomic_DNA"/>
</dbReference>
<accession>A0A4P9Y4K3</accession>
<dbReference type="SUPFAM" id="SSF48097">
    <property type="entry name" value="Regulator of G-protein signaling, RGS"/>
    <property type="match status" value="1"/>
</dbReference>
<dbReference type="InterPro" id="IPR044926">
    <property type="entry name" value="RGS_subdomain_2"/>
</dbReference>
<gene>
    <name evidence="3" type="ORF">BJ684DRAFT_20408</name>
</gene>
<dbReference type="OrthoDB" id="196547at2759"/>
<name>A0A4P9Y4K3_9FUNG</name>
<feature type="compositionally biased region" description="Basic and acidic residues" evidence="1">
    <location>
        <begin position="164"/>
        <end position="178"/>
    </location>
</feature>
<feature type="region of interest" description="Disordered" evidence="1">
    <location>
        <begin position="156"/>
        <end position="178"/>
    </location>
</feature>
<proteinExistence type="predicted"/>
<reference evidence="4" key="1">
    <citation type="journal article" date="2018" name="Nat. Microbiol.">
        <title>Leveraging single-cell genomics to expand the fungal tree of life.</title>
        <authorList>
            <person name="Ahrendt S.R."/>
            <person name="Quandt C.A."/>
            <person name="Ciobanu D."/>
            <person name="Clum A."/>
            <person name="Salamov A."/>
            <person name="Andreopoulos B."/>
            <person name="Cheng J.F."/>
            <person name="Woyke T."/>
            <person name="Pelin A."/>
            <person name="Henrissat B."/>
            <person name="Reynolds N.K."/>
            <person name="Benny G.L."/>
            <person name="Smith M.E."/>
            <person name="James T.Y."/>
            <person name="Grigoriev I.V."/>
        </authorList>
    </citation>
    <scope>NUCLEOTIDE SEQUENCE [LARGE SCALE GENOMIC DNA]</scope>
</reference>
<feature type="transmembrane region" description="Helical" evidence="2">
    <location>
        <begin position="46"/>
        <end position="68"/>
    </location>
</feature>
<evidence type="ECO:0000313" key="4">
    <source>
        <dbReference type="Proteomes" id="UP000267251"/>
    </source>
</evidence>
<feature type="transmembrane region" description="Helical" evidence="2">
    <location>
        <begin position="7"/>
        <end position="26"/>
    </location>
</feature>
<protein>
    <recommendedName>
        <fullName evidence="5">RGS domain-containing protein</fullName>
    </recommendedName>
</protein>
<feature type="transmembrane region" description="Helical" evidence="2">
    <location>
        <begin position="84"/>
        <end position="106"/>
    </location>
</feature>
<dbReference type="Gene3D" id="1.10.167.10">
    <property type="entry name" value="Regulator of G-protein Signalling 4, domain 2"/>
    <property type="match status" value="1"/>
</dbReference>
<keyword evidence="2" id="KW-0812">Transmembrane</keyword>
<evidence type="ECO:0000256" key="1">
    <source>
        <dbReference type="SAM" id="MobiDB-lite"/>
    </source>
</evidence>
<keyword evidence="2" id="KW-1133">Transmembrane helix</keyword>
<evidence type="ECO:0000256" key="2">
    <source>
        <dbReference type="SAM" id="Phobius"/>
    </source>
</evidence>
<dbReference type="AlphaFoldDB" id="A0A4P9Y4K3"/>
<organism evidence="3 4">
    <name type="scientific">Piptocephalis cylindrospora</name>
    <dbReference type="NCBI Taxonomy" id="1907219"/>
    <lineage>
        <taxon>Eukaryota</taxon>
        <taxon>Fungi</taxon>
        <taxon>Fungi incertae sedis</taxon>
        <taxon>Zoopagomycota</taxon>
        <taxon>Zoopagomycotina</taxon>
        <taxon>Zoopagomycetes</taxon>
        <taxon>Zoopagales</taxon>
        <taxon>Piptocephalidaceae</taxon>
        <taxon>Piptocephalis</taxon>
    </lineage>
</organism>
<evidence type="ECO:0000313" key="3">
    <source>
        <dbReference type="EMBL" id="RKP13081.1"/>
    </source>
</evidence>